<keyword evidence="6 8" id="KW-1133">Transmembrane helix</keyword>
<feature type="transmembrane region" description="Helical" evidence="8">
    <location>
        <begin position="311"/>
        <end position="336"/>
    </location>
</feature>
<evidence type="ECO:0000256" key="5">
    <source>
        <dbReference type="ARBA" id="ARBA00022692"/>
    </source>
</evidence>
<dbReference type="InterPro" id="IPR020846">
    <property type="entry name" value="MFS_dom"/>
</dbReference>
<protein>
    <recommendedName>
        <fullName evidence="8">Bcr/CflA family efflux transporter</fullName>
    </recommendedName>
</protein>
<dbReference type="SUPFAM" id="SSF103473">
    <property type="entry name" value="MFS general substrate transporter"/>
    <property type="match status" value="1"/>
</dbReference>
<evidence type="ECO:0000313" key="11">
    <source>
        <dbReference type="Proteomes" id="UP001595621"/>
    </source>
</evidence>
<feature type="transmembrane region" description="Helical" evidence="8">
    <location>
        <begin position="52"/>
        <end position="75"/>
    </location>
</feature>
<dbReference type="Proteomes" id="UP001595621">
    <property type="component" value="Unassembled WGS sequence"/>
</dbReference>
<accession>A0ABV7GDY7</accession>
<feature type="transmembrane region" description="Helical" evidence="8">
    <location>
        <begin position="284"/>
        <end position="305"/>
    </location>
</feature>
<dbReference type="Pfam" id="PF07690">
    <property type="entry name" value="MFS_1"/>
    <property type="match status" value="1"/>
</dbReference>
<dbReference type="InterPro" id="IPR011701">
    <property type="entry name" value="MFS"/>
</dbReference>
<evidence type="ECO:0000313" key="10">
    <source>
        <dbReference type="EMBL" id="MFC3138474.1"/>
    </source>
</evidence>
<feature type="transmembrane region" description="Helical" evidence="8">
    <location>
        <begin position="374"/>
        <end position="394"/>
    </location>
</feature>
<evidence type="ECO:0000256" key="8">
    <source>
        <dbReference type="RuleBase" id="RU365088"/>
    </source>
</evidence>
<gene>
    <name evidence="10" type="ORF">ACFOE0_09785</name>
</gene>
<keyword evidence="8" id="KW-0997">Cell inner membrane</keyword>
<keyword evidence="3 8" id="KW-0813">Transport</keyword>
<dbReference type="NCBIfam" id="TIGR00710">
    <property type="entry name" value="efflux_Bcr_CflA"/>
    <property type="match status" value="1"/>
</dbReference>
<proteinExistence type="inferred from homology"/>
<keyword evidence="4" id="KW-1003">Cell membrane</keyword>
<feature type="domain" description="Major facilitator superfamily (MFS) profile" evidence="9">
    <location>
        <begin position="17"/>
        <end position="398"/>
    </location>
</feature>
<organism evidence="10 11">
    <name type="scientific">Shewanella submarina</name>
    <dbReference type="NCBI Taxonomy" id="2016376"/>
    <lineage>
        <taxon>Bacteria</taxon>
        <taxon>Pseudomonadati</taxon>
        <taxon>Pseudomonadota</taxon>
        <taxon>Gammaproteobacteria</taxon>
        <taxon>Alteromonadales</taxon>
        <taxon>Shewanellaceae</taxon>
        <taxon>Shewanella</taxon>
    </lineage>
</organism>
<feature type="transmembrane region" description="Helical" evidence="8">
    <location>
        <begin position="168"/>
        <end position="189"/>
    </location>
</feature>
<feature type="transmembrane region" description="Helical" evidence="8">
    <location>
        <begin position="219"/>
        <end position="238"/>
    </location>
</feature>
<dbReference type="EMBL" id="JBHRTD010000012">
    <property type="protein sequence ID" value="MFC3138474.1"/>
    <property type="molecule type" value="Genomic_DNA"/>
</dbReference>
<dbReference type="PROSITE" id="PS50850">
    <property type="entry name" value="MFS"/>
    <property type="match status" value="1"/>
</dbReference>
<comment type="similarity">
    <text evidence="2 8">Belongs to the major facilitator superfamily. Bcr/CmlA family.</text>
</comment>
<evidence type="ECO:0000256" key="2">
    <source>
        <dbReference type="ARBA" id="ARBA00006236"/>
    </source>
</evidence>
<keyword evidence="11" id="KW-1185">Reference proteome</keyword>
<feature type="transmembrane region" description="Helical" evidence="8">
    <location>
        <begin position="348"/>
        <end position="368"/>
    </location>
</feature>
<keyword evidence="5 8" id="KW-0812">Transmembrane</keyword>
<dbReference type="Gene3D" id="1.20.1720.10">
    <property type="entry name" value="Multidrug resistance protein D"/>
    <property type="match status" value="1"/>
</dbReference>
<dbReference type="CDD" id="cd17320">
    <property type="entry name" value="MFS_MdfA_MDR_like"/>
    <property type="match status" value="1"/>
</dbReference>
<evidence type="ECO:0000256" key="7">
    <source>
        <dbReference type="ARBA" id="ARBA00023136"/>
    </source>
</evidence>
<feature type="transmembrane region" description="Helical" evidence="8">
    <location>
        <begin position="107"/>
        <end position="129"/>
    </location>
</feature>
<comment type="caution">
    <text evidence="10">The sequence shown here is derived from an EMBL/GenBank/DDBJ whole genome shotgun (WGS) entry which is preliminary data.</text>
</comment>
<evidence type="ECO:0000256" key="6">
    <source>
        <dbReference type="ARBA" id="ARBA00022989"/>
    </source>
</evidence>
<comment type="subcellular location">
    <subcellularLocation>
        <location evidence="8">Cell inner membrane</location>
        <topology evidence="8">Multi-pass membrane protein</topology>
    </subcellularLocation>
    <subcellularLocation>
        <location evidence="1">Cell membrane</location>
        <topology evidence="1">Multi-pass membrane protein</topology>
    </subcellularLocation>
</comment>
<feature type="transmembrane region" description="Helical" evidence="8">
    <location>
        <begin position="12"/>
        <end position="32"/>
    </location>
</feature>
<dbReference type="PANTHER" id="PTHR23502:SF132">
    <property type="entry name" value="POLYAMINE TRANSPORTER 2-RELATED"/>
    <property type="match status" value="1"/>
</dbReference>
<keyword evidence="7 8" id="KW-0472">Membrane</keyword>
<dbReference type="InterPro" id="IPR036259">
    <property type="entry name" value="MFS_trans_sf"/>
</dbReference>
<reference evidence="11" key="1">
    <citation type="journal article" date="2019" name="Int. J. Syst. Evol. Microbiol.">
        <title>The Global Catalogue of Microorganisms (GCM) 10K type strain sequencing project: providing services to taxonomists for standard genome sequencing and annotation.</title>
        <authorList>
            <consortium name="The Broad Institute Genomics Platform"/>
            <consortium name="The Broad Institute Genome Sequencing Center for Infectious Disease"/>
            <person name="Wu L."/>
            <person name="Ma J."/>
        </authorList>
    </citation>
    <scope>NUCLEOTIDE SEQUENCE [LARGE SCALE GENOMIC DNA]</scope>
    <source>
        <strain evidence="11">KCTC 52277</strain>
    </source>
</reference>
<feature type="transmembrane region" description="Helical" evidence="8">
    <location>
        <begin position="82"/>
        <end position="101"/>
    </location>
</feature>
<evidence type="ECO:0000259" key="9">
    <source>
        <dbReference type="PROSITE" id="PS50850"/>
    </source>
</evidence>
<evidence type="ECO:0000256" key="3">
    <source>
        <dbReference type="ARBA" id="ARBA00022448"/>
    </source>
</evidence>
<sequence length="402" mass="42903">MNSSAVPASPHASLKILLPMLAAVIAISPLAIDMYLPAMSNIAAAFQTELPLVQQSMSVYLAGYAAGMLLFGPLADKLGRRVMMRVGLTGFMLASAALAMAPDIGSFLVARAVQAFFGSAATVVVPGYVRQLYGQETAKGMSYVSLIMMLAPLIAPTLGSGIMHLWHWQGIFVLLTVYAAILISMSWLIRMPAEPQRDPNQAPVSFFGRYKRVFGREHIGPKIGASMLTSFAFFTYLTGAPMLYMEVFGLSSSTFAIIFGCNVGALMLANLINTRLVSRLGSKCILKLASMLACSLAILLLLSAWQSWHIWLQMILVASLIGAGAVASVNADALILMQFSEETGTATAVMSTLKFGGGALAGPILAAFHSTNAMPFAAMMMTTQLLVLSCYFLGYSKHNPAK</sequence>
<name>A0ABV7GDY7_9GAMM</name>
<evidence type="ECO:0000256" key="4">
    <source>
        <dbReference type="ARBA" id="ARBA00022475"/>
    </source>
</evidence>
<dbReference type="RefSeq" id="WP_283106425.1">
    <property type="nucleotide sequence ID" value="NZ_JAKILF010000003.1"/>
</dbReference>
<feature type="transmembrane region" description="Helical" evidence="8">
    <location>
        <begin position="141"/>
        <end position="162"/>
    </location>
</feature>
<dbReference type="InterPro" id="IPR004812">
    <property type="entry name" value="Efflux_drug-R_Bcr/CmlA"/>
</dbReference>
<evidence type="ECO:0000256" key="1">
    <source>
        <dbReference type="ARBA" id="ARBA00004651"/>
    </source>
</evidence>
<dbReference type="PANTHER" id="PTHR23502">
    <property type="entry name" value="MAJOR FACILITATOR SUPERFAMILY"/>
    <property type="match status" value="1"/>
</dbReference>
<feature type="transmembrane region" description="Helical" evidence="8">
    <location>
        <begin position="250"/>
        <end position="272"/>
    </location>
</feature>